<dbReference type="PANTHER" id="PTHR46200:SF1">
    <property type="entry name" value="GATOR COMPLEX PROTEIN WDR24"/>
    <property type="match status" value="1"/>
</dbReference>
<dbReference type="InterPro" id="IPR037590">
    <property type="entry name" value="WDR24"/>
</dbReference>
<dbReference type="GeneID" id="589654"/>
<evidence type="ECO:0000256" key="2">
    <source>
        <dbReference type="ARBA" id="ARBA00022574"/>
    </source>
</evidence>
<dbReference type="SUPFAM" id="SSF50978">
    <property type="entry name" value="WD40 repeat-like"/>
    <property type="match status" value="1"/>
</dbReference>
<name>A0A7M7P3Z8_STRPU</name>
<dbReference type="GO" id="GO:0005774">
    <property type="term" value="C:vacuolar membrane"/>
    <property type="evidence" value="ECO:0000318"/>
    <property type="project" value="GO_Central"/>
</dbReference>
<dbReference type="InterPro" id="IPR049566">
    <property type="entry name" value="WDR59_RTC1-like_RING_Znf"/>
</dbReference>
<evidence type="ECO:0000256" key="6">
    <source>
        <dbReference type="SAM" id="MobiDB-lite"/>
    </source>
</evidence>
<dbReference type="InterPro" id="IPR036322">
    <property type="entry name" value="WD40_repeat_dom_sf"/>
</dbReference>
<dbReference type="GO" id="GO:0005829">
    <property type="term" value="C:cytosol"/>
    <property type="evidence" value="ECO:0000318"/>
    <property type="project" value="GO_Central"/>
</dbReference>
<dbReference type="SMART" id="SM00320">
    <property type="entry name" value="WD40"/>
    <property type="match status" value="6"/>
</dbReference>
<evidence type="ECO:0000256" key="4">
    <source>
        <dbReference type="ARBA" id="ARBA00040269"/>
    </source>
</evidence>
<feature type="repeat" description="WD" evidence="5">
    <location>
        <begin position="199"/>
        <end position="231"/>
    </location>
</feature>
<dbReference type="GO" id="GO:0034198">
    <property type="term" value="P:cellular response to amino acid starvation"/>
    <property type="evidence" value="ECO:0000318"/>
    <property type="project" value="GO_Central"/>
</dbReference>
<dbReference type="Proteomes" id="UP000007110">
    <property type="component" value="Unassembled WGS sequence"/>
</dbReference>
<evidence type="ECO:0000256" key="3">
    <source>
        <dbReference type="ARBA" id="ARBA00022737"/>
    </source>
</evidence>
<dbReference type="GO" id="GO:0016239">
    <property type="term" value="P:positive regulation of macroautophagy"/>
    <property type="evidence" value="ECO:0000318"/>
    <property type="project" value="GO_Central"/>
</dbReference>
<dbReference type="OMA" id="EPMWLIS"/>
<dbReference type="AlphaFoldDB" id="A0A7M7P3Z8"/>
<dbReference type="InParanoid" id="A0A7M7P3Z8"/>
<sequence length="815" mass="93128">MSRGTQERVRSNASKTMGIKLDGGINAISLNKDATQVVAAGRQVFKIFHIEEMGFRERIDLRVGRMNLNYSCNDVAWHPSKDELIATGATNGAVITWDLNKPQGNKMDQVFSDHKRTVHKVSFHPKEWYMLFSGSNDGSMKFFDLRSNKCETTYGNGQSECIRDVQCSPHQYFILAATLDNGHIQFWDYRVPDKVLLDFPGHNGPAFNLDWHPEESKWIATCGRDKIIKIWRWEGHGNVLEPEYTIYAIASVNHIKWRPEKKYHIASCSGVVDHTICVWDVRRSYMPFAVFEEHKDIVTGIAWRQDPHVFLSGSKDSMLFQHKFKDAKRPAESANPVGVSMSIYDDVCHAFNKSSARTSMQSQQNYASTNFPMRFRRTPEVSEQYERYESSLLVHEQKEVKFSESFIKSAKRYILTGKPFPELCEHNAQVAMDLGRHQIAQTWRMLRLFYCTDTASATPPVYTNKGIPPTEANDSDKDISAPQFALNHLPSHHDFLNPTASSAIDSTGVTDDNESIVSDSEHDHPSYGAPMRGKRRHRSHDGAVDFYFPLGEGEEEEEEEEEEEGGVFGRYGDEMQEWNDYAGLPTEAFGQRHEIQDRPPSPDRLQDRIRPESPVVPLLDLEPTAMTMNSQLFPSARSLNQTPSKQLPELQLSIKFTPIVVNMLSDYAEQGDVQMAVSAFIVLDSKIRNEISSEIQEQWFMSYIDLLSRFKLWCVSNQVIKLSKHPAIEILNQQSTTIYTKCNRCNQTLEKLSWVCCQKNRQSFTNPCSICHLPVKGLYAWCQGCSHGGHLEHIREWLKTNQYCPTGCGHQCEYT</sequence>
<accession>A0A7M7P3Z8</accession>
<dbReference type="CTD" id="84219"/>
<feature type="region of interest" description="Disordered" evidence="6">
    <location>
        <begin position="592"/>
        <end position="611"/>
    </location>
</feature>
<dbReference type="Pfam" id="PF00400">
    <property type="entry name" value="WD40"/>
    <property type="match status" value="4"/>
</dbReference>
<proteinExistence type="inferred from homology"/>
<keyword evidence="2 5" id="KW-0853">WD repeat</keyword>
<feature type="repeat" description="WD" evidence="5">
    <location>
        <begin position="111"/>
        <end position="153"/>
    </location>
</feature>
<keyword evidence="3" id="KW-0677">Repeat</keyword>
<dbReference type="CDD" id="cd16693">
    <property type="entry name" value="mRING-H2-C3H3C2_WDR24"/>
    <property type="match status" value="1"/>
</dbReference>
<evidence type="ECO:0000256" key="1">
    <source>
        <dbReference type="ARBA" id="ARBA00008134"/>
    </source>
</evidence>
<reference evidence="9" key="1">
    <citation type="submission" date="2015-02" db="EMBL/GenBank/DDBJ databases">
        <title>Genome sequencing for Strongylocentrotus purpuratus.</title>
        <authorList>
            <person name="Murali S."/>
            <person name="Liu Y."/>
            <person name="Vee V."/>
            <person name="English A."/>
            <person name="Wang M."/>
            <person name="Skinner E."/>
            <person name="Han Y."/>
            <person name="Muzny D.M."/>
            <person name="Worley K.C."/>
            <person name="Gibbs R.A."/>
        </authorList>
    </citation>
    <scope>NUCLEOTIDE SEQUENCE</scope>
</reference>
<protein>
    <recommendedName>
        <fullName evidence="4">GATOR2 complex protein WDR24</fullName>
    </recommendedName>
</protein>
<evidence type="ECO:0000313" key="8">
    <source>
        <dbReference type="EnsemblMetazoa" id="XP_030845974"/>
    </source>
</evidence>
<dbReference type="EnsemblMetazoa" id="XM_030990114">
    <property type="protein sequence ID" value="XP_030845974"/>
    <property type="gene ID" value="LOC589654"/>
</dbReference>
<feature type="domain" description="WDR59/RTC1-like RING zinc finger" evidence="7">
    <location>
        <begin position="765"/>
        <end position="813"/>
    </location>
</feature>
<evidence type="ECO:0000313" key="9">
    <source>
        <dbReference type="Proteomes" id="UP000007110"/>
    </source>
</evidence>
<dbReference type="FunCoup" id="A0A7M7P3Z8">
    <property type="interactions" value="956"/>
</dbReference>
<dbReference type="KEGG" id="spu:589654"/>
<keyword evidence="9" id="KW-1185">Reference proteome</keyword>
<dbReference type="Gene3D" id="2.130.10.10">
    <property type="entry name" value="YVTN repeat-like/Quinoprotein amine dehydrogenase"/>
    <property type="match status" value="2"/>
</dbReference>
<dbReference type="GO" id="GO:0061700">
    <property type="term" value="C:GATOR2 complex"/>
    <property type="evidence" value="ECO:0000318"/>
    <property type="project" value="GO_Central"/>
</dbReference>
<dbReference type="InterPro" id="IPR015943">
    <property type="entry name" value="WD40/YVTN_repeat-like_dom_sf"/>
</dbReference>
<dbReference type="Pfam" id="PF17120">
    <property type="entry name" value="zf-RING_16"/>
    <property type="match status" value="1"/>
</dbReference>
<evidence type="ECO:0000256" key="5">
    <source>
        <dbReference type="PROSITE-ProRule" id="PRU00221"/>
    </source>
</evidence>
<dbReference type="PROSITE" id="PS50082">
    <property type="entry name" value="WD_REPEATS_2"/>
    <property type="match status" value="2"/>
</dbReference>
<dbReference type="RefSeq" id="XP_030845974.1">
    <property type="nucleotide sequence ID" value="XM_030990114.1"/>
</dbReference>
<evidence type="ECO:0000259" key="7">
    <source>
        <dbReference type="Pfam" id="PF17120"/>
    </source>
</evidence>
<dbReference type="GO" id="GO:1904263">
    <property type="term" value="P:positive regulation of TORC1 signaling"/>
    <property type="evidence" value="ECO:0000318"/>
    <property type="project" value="GO_Central"/>
</dbReference>
<feature type="region of interest" description="Disordered" evidence="6">
    <location>
        <begin position="497"/>
        <end position="540"/>
    </location>
</feature>
<organism evidence="8 9">
    <name type="scientific">Strongylocentrotus purpuratus</name>
    <name type="common">Purple sea urchin</name>
    <dbReference type="NCBI Taxonomy" id="7668"/>
    <lineage>
        <taxon>Eukaryota</taxon>
        <taxon>Metazoa</taxon>
        <taxon>Echinodermata</taxon>
        <taxon>Eleutherozoa</taxon>
        <taxon>Echinozoa</taxon>
        <taxon>Echinoidea</taxon>
        <taxon>Euechinoidea</taxon>
        <taxon>Echinacea</taxon>
        <taxon>Camarodonta</taxon>
        <taxon>Echinidea</taxon>
        <taxon>Strongylocentrotidae</taxon>
        <taxon>Strongylocentrotus</taxon>
    </lineage>
</organism>
<feature type="compositionally biased region" description="Polar residues" evidence="6">
    <location>
        <begin position="498"/>
        <end position="518"/>
    </location>
</feature>
<comment type="similarity">
    <text evidence="1">Belongs to the WD repeat WDR24 family.</text>
</comment>
<dbReference type="InterPro" id="IPR001680">
    <property type="entry name" value="WD40_rpt"/>
</dbReference>
<reference evidence="8" key="2">
    <citation type="submission" date="2021-01" db="UniProtKB">
        <authorList>
            <consortium name="EnsemblMetazoa"/>
        </authorList>
    </citation>
    <scope>IDENTIFICATION</scope>
</reference>
<dbReference type="OrthoDB" id="60955at2759"/>
<dbReference type="PROSITE" id="PS50294">
    <property type="entry name" value="WD_REPEATS_REGION"/>
    <property type="match status" value="1"/>
</dbReference>
<dbReference type="PANTHER" id="PTHR46200">
    <property type="entry name" value="GATOR COMPLEX PROTEIN WDR24"/>
    <property type="match status" value="1"/>
</dbReference>